<keyword evidence="3" id="KW-1185">Reference proteome</keyword>
<evidence type="ECO:0000313" key="3">
    <source>
        <dbReference type="Proteomes" id="UP000324222"/>
    </source>
</evidence>
<feature type="compositionally biased region" description="Basic and acidic residues" evidence="1">
    <location>
        <begin position="13"/>
        <end position="24"/>
    </location>
</feature>
<sequence>MRTRQIRQPIAGRSHEDSGHEADKCWRNETHRAVAGCRSLVNGDPQSIPPPDSFHKVT</sequence>
<feature type="region of interest" description="Disordered" evidence="1">
    <location>
        <begin position="1"/>
        <end position="24"/>
    </location>
</feature>
<dbReference type="AlphaFoldDB" id="A0A5B7JU93"/>
<organism evidence="2 3">
    <name type="scientific">Portunus trituberculatus</name>
    <name type="common">Swimming crab</name>
    <name type="synonym">Neptunus trituberculatus</name>
    <dbReference type="NCBI Taxonomy" id="210409"/>
    <lineage>
        <taxon>Eukaryota</taxon>
        <taxon>Metazoa</taxon>
        <taxon>Ecdysozoa</taxon>
        <taxon>Arthropoda</taxon>
        <taxon>Crustacea</taxon>
        <taxon>Multicrustacea</taxon>
        <taxon>Malacostraca</taxon>
        <taxon>Eumalacostraca</taxon>
        <taxon>Eucarida</taxon>
        <taxon>Decapoda</taxon>
        <taxon>Pleocyemata</taxon>
        <taxon>Brachyura</taxon>
        <taxon>Eubrachyura</taxon>
        <taxon>Portunoidea</taxon>
        <taxon>Portunidae</taxon>
        <taxon>Portuninae</taxon>
        <taxon>Portunus</taxon>
    </lineage>
</organism>
<protein>
    <submittedName>
        <fullName evidence="2">Uncharacterized protein</fullName>
    </submittedName>
</protein>
<dbReference type="EMBL" id="VSRR010106846">
    <property type="protein sequence ID" value="MPC96658.1"/>
    <property type="molecule type" value="Genomic_DNA"/>
</dbReference>
<evidence type="ECO:0000313" key="2">
    <source>
        <dbReference type="EMBL" id="MPC96658.1"/>
    </source>
</evidence>
<evidence type="ECO:0000256" key="1">
    <source>
        <dbReference type="SAM" id="MobiDB-lite"/>
    </source>
</evidence>
<reference evidence="2 3" key="1">
    <citation type="submission" date="2019-05" db="EMBL/GenBank/DDBJ databases">
        <title>Another draft genome of Portunus trituberculatus and its Hox gene families provides insights of decapod evolution.</title>
        <authorList>
            <person name="Jeong J.-H."/>
            <person name="Song I."/>
            <person name="Kim S."/>
            <person name="Choi T."/>
            <person name="Kim D."/>
            <person name="Ryu S."/>
            <person name="Kim W."/>
        </authorList>
    </citation>
    <scope>NUCLEOTIDE SEQUENCE [LARGE SCALE GENOMIC DNA]</scope>
    <source>
        <tissue evidence="2">Muscle</tissue>
    </source>
</reference>
<proteinExistence type="predicted"/>
<dbReference type="Proteomes" id="UP000324222">
    <property type="component" value="Unassembled WGS sequence"/>
</dbReference>
<accession>A0A5B7JU93</accession>
<gene>
    <name evidence="2" type="ORF">E2C01_091929</name>
</gene>
<comment type="caution">
    <text evidence="2">The sequence shown here is derived from an EMBL/GenBank/DDBJ whole genome shotgun (WGS) entry which is preliminary data.</text>
</comment>
<name>A0A5B7JU93_PORTR</name>